<keyword evidence="4" id="KW-1185">Reference proteome</keyword>
<feature type="coiled-coil region" evidence="1">
    <location>
        <begin position="941"/>
        <end position="968"/>
    </location>
</feature>
<dbReference type="RefSeq" id="XP_067178582.1">
    <property type="nucleotide sequence ID" value="XM_067323477.1"/>
</dbReference>
<evidence type="ECO:0000313" key="4">
    <source>
        <dbReference type="Proteomes" id="UP000673552"/>
    </source>
</evidence>
<evidence type="ECO:0000256" key="2">
    <source>
        <dbReference type="SAM" id="MobiDB-lite"/>
    </source>
</evidence>
<evidence type="ECO:0000256" key="1">
    <source>
        <dbReference type="SAM" id="Coils"/>
    </source>
</evidence>
<evidence type="ECO:0000313" key="3">
    <source>
        <dbReference type="EMBL" id="KAG5478641.1"/>
    </source>
</evidence>
<proteinExistence type="predicted"/>
<reference evidence="4" key="1">
    <citation type="journal article" date="2021" name="Microbiol. Resour. Announc.">
        <title>LGAAP: Leishmaniinae Genome Assembly and Annotation Pipeline.</title>
        <authorList>
            <person name="Almutairi H."/>
            <person name="Urbaniak M.D."/>
            <person name="Bates M.D."/>
            <person name="Jariyapan N."/>
            <person name="Kwakye-Nuako G."/>
            <person name="Thomaz-Soccol V."/>
            <person name="Al-Salem W.S."/>
            <person name="Dillon R.J."/>
            <person name="Bates P.A."/>
            <person name="Gatherer D."/>
        </authorList>
    </citation>
    <scope>NUCLEOTIDE SEQUENCE [LARGE SCALE GENOMIC DNA]</scope>
</reference>
<feature type="coiled-coil region" evidence="1">
    <location>
        <begin position="255"/>
        <end position="282"/>
    </location>
</feature>
<protein>
    <submittedName>
        <fullName evidence="3">Uncharacterized protein</fullName>
    </submittedName>
</protein>
<feature type="coiled-coil region" evidence="1">
    <location>
        <begin position="532"/>
        <end position="559"/>
    </location>
</feature>
<dbReference type="GeneID" id="92515989"/>
<feature type="coiled-coil region" evidence="1">
    <location>
        <begin position="1143"/>
        <end position="1177"/>
    </location>
</feature>
<dbReference type="Proteomes" id="UP000673552">
    <property type="component" value="Unassembled WGS sequence"/>
</dbReference>
<feature type="compositionally biased region" description="Polar residues" evidence="2">
    <location>
        <begin position="101"/>
        <end position="118"/>
    </location>
</feature>
<organism evidence="3 4">
    <name type="scientific">Leishmania martiniquensis</name>
    <dbReference type="NCBI Taxonomy" id="1580590"/>
    <lineage>
        <taxon>Eukaryota</taxon>
        <taxon>Discoba</taxon>
        <taxon>Euglenozoa</taxon>
        <taxon>Kinetoplastea</taxon>
        <taxon>Metakinetoplastina</taxon>
        <taxon>Trypanosomatida</taxon>
        <taxon>Trypanosomatidae</taxon>
        <taxon>Leishmaniinae</taxon>
        <taxon>Leishmania</taxon>
    </lineage>
</organism>
<dbReference type="OrthoDB" id="273634at2759"/>
<feature type="region of interest" description="Disordered" evidence="2">
    <location>
        <begin position="42"/>
        <end position="62"/>
    </location>
</feature>
<feature type="coiled-coil region" evidence="1">
    <location>
        <begin position="156"/>
        <end position="183"/>
    </location>
</feature>
<dbReference type="Gene3D" id="1.10.287.1490">
    <property type="match status" value="1"/>
</dbReference>
<feature type="region of interest" description="Disordered" evidence="2">
    <location>
        <begin position="1287"/>
        <end position="1306"/>
    </location>
</feature>
<dbReference type="EMBL" id="JAFEUZ010000023">
    <property type="protein sequence ID" value="KAG5478641.1"/>
    <property type="molecule type" value="Genomic_DNA"/>
</dbReference>
<dbReference type="KEGG" id="lmat:92515989"/>
<comment type="caution">
    <text evidence="3">The sequence shown here is derived from an EMBL/GenBank/DDBJ whole genome shotgun (WGS) entry which is preliminary data.</text>
</comment>
<feature type="coiled-coil region" evidence="1">
    <location>
        <begin position="587"/>
        <end position="635"/>
    </location>
</feature>
<feature type="coiled-coil region" evidence="1">
    <location>
        <begin position="662"/>
        <end position="754"/>
    </location>
</feature>
<keyword evidence="1" id="KW-0175">Coiled coil</keyword>
<reference evidence="4" key="2">
    <citation type="journal article" date="2021" name="Sci. Data">
        <title>Chromosome-scale genome sequencing, assembly and annotation of six genomes from subfamily Leishmaniinae.</title>
        <authorList>
            <person name="Almutairi H."/>
            <person name="Urbaniak M.D."/>
            <person name="Bates M.D."/>
            <person name="Jariyapan N."/>
            <person name="Kwakye-Nuako G."/>
            <person name="Thomaz Soccol V."/>
            <person name="Al-Salem W.S."/>
            <person name="Dillon R.J."/>
            <person name="Bates P.A."/>
            <person name="Gatherer D."/>
        </authorList>
    </citation>
    <scope>NUCLEOTIDE SEQUENCE [LARGE SCALE GENOMIC DNA]</scope>
</reference>
<sequence length="1435" mass="157468">MDTTWQSAIDRTLRSTEATLEQLQYRRVSYDRAKRKVDEYLGASPNHHDSQPNLDVFDQDLSLPPPLPQHLRYRAARVTGSSPLAQISLDHSTPARRPRLLSSTAGASDSRTADPSSSPLQLVNAQVRGALLELELEKAKRADSVRELTYRTTAELAEVRSLIAQLQTENGALKKSVRALEGRLGSEGDSDGLLKGAVSGVSTAAEGASFMSSSGAIARPPRAGALPSAVTSSGCSLAHDASIAAGVPASLVARVEVLEAGLARLQQQAEDRQASAASVLRELVKTEVGSEMSQIRALAREAARESAEDLLKLRLSALQSSTQADVQKALRIASASETAAQHAQQQCRESEQRLSSHMHKMQAQLSEWQRAHSGDALGSAAFSASVSSQQGQERLATVERHVDELLRGVRSQLQQHRADVEAHADRLAKELKTLSGVVQGKAEASELLTVQERLEEQERGGNSRWMSRDQVTGLLRTQLQPLHDEVSKTQATAQETLDNTDAWRRQAAMRFAAIEASMEKADATGAQQDLQLQSCARDIQQLRRDMAGIQSRMAEAVQQTKAELASVWDGKVQLLEERTQQAHRERQQHTDMQLRQLEQALAEQKETQQRARVAGESAEERLRRTEAALAGAEATLMRTVEDVRAKYEALQGAMQQSCVLPVARVQQDIEALQRKLQAVEEDRSRLSSSWTHQLAEAKHYHEERVQYAREVLEQRLAHQKELYEELRTQQALQRRGAEEQHQQLMDRVRHLQQLRATSVVVPTPAREHPAEAESTPALAGAAALSTKADTLVVEEYQRNLQLLASRLQDLDERMGAVEKSCADVPLTIADSTSSIVKWLEGLQGRVEAAADDWQRRHDELERDTELQLGALSRRCMETAASMDAQPALTARQVESLLSPLPLVTHISADEPSLRHLALRLRDHLSLTPENTAALADMQAHLEALAKTLEVVQASMEKAQREISGLSETRLADEAPAALPSSDPEAAAAQEELLNAVRSLHGSLAEQRERQDSLEKGLRQITVQQLATVTKDLAELKQVTDSVPLELSRLTDQCSTLQSVQRQQLPTLQKYVQDVVEIVQSNQSAQMDPIQLRLRAVEDRHKQLQARLEEVNATHEVDTAQRVQDLQKRLDHQHNVHSAIEGQLAGLRDDVAATRADVDSLAERMAAAEQAREHTSAKSAALQVGLSPANTDEFAAARAGEERMAPDATALESDVAESMWGTSDHLALPGAALAELRLYTMEIDARLTQLHEQTHDSVSVTAEMLGAFRDELQNVVFRFATAAAQLTGKAEAGGAEETDARDDARRTGKVAATGAAASSTLPPIHCLEDVFAFLLQRLYQLHHALQQLQLNTVETLEILEQHEECAASLPTLQRTVDVMAATLVPLAERLGVDTGAFCAISAQELEGGHHYASLFPPSRSSSSSSRSSEQDPWVRV</sequence>
<name>A0A836KLE5_9TRYP</name>
<feature type="compositionally biased region" description="Low complexity" evidence="2">
    <location>
        <begin position="1417"/>
        <end position="1426"/>
    </location>
</feature>
<feature type="region of interest" description="Disordered" evidence="2">
    <location>
        <begin position="1415"/>
        <end position="1435"/>
    </location>
</feature>
<feature type="region of interest" description="Disordered" evidence="2">
    <location>
        <begin position="84"/>
        <end position="118"/>
    </location>
</feature>
<accession>A0A836KLE5</accession>
<gene>
    <name evidence="3" type="ORF">LSCM1_06045</name>
</gene>